<gene>
    <name evidence="10" type="ordered locus">Deipe_3722</name>
</gene>
<evidence type="ECO:0000256" key="2">
    <source>
        <dbReference type="ARBA" id="ARBA00022670"/>
    </source>
</evidence>
<dbReference type="eggNOG" id="COG1404">
    <property type="taxonomic scope" value="Bacteria"/>
</dbReference>
<dbReference type="InterPro" id="IPR037045">
    <property type="entry name" value="S8pro/Inhibitor_I9_sf"/>
</dbReference>
<feature type="active site" description="Charge relay system" evidence="5">
    <location>
        <position position="206"/>
    </location>
</feature>
<dbReference type="Gene3D" id="3.40.50.200">
    <property type="entry name" value="Peptidase S8/S53 domain"/>
    <property type="match status" value="1"/>
</dbReference>
<evidence type="ECO:0000256" key="5">
    <source>
        <dbReference type="PROSITE-ProRule" id="PRU01240"/>
    </source>
</evidence>
<dbReference type="PROSITE" id="PS00136">
    <property type="entry name" value="SUBTILASE_ASP"/>
    <property type="match status" value="1"/>
</dbReference>
<evidence type="ECO:0000256" key="3">
    <source>
        <dbReference type="ARBA" id="ARBA00022801"/>
    </source>
</evidence>
<dbReference type="Pfam" id="PF00082">
    <property type="entry name" value="Peptidase_S8"/>
    <property type="match status" value="1"/>
</dbReference>
<dbReference type="InterPro" id="IPR050131">
    <property type="entry name" value="Peptidase_S8_subtilisin-like"/>
</dbReference>
<evidence type="ECO:0000256" key="6">
    <source>
        <dbReference type="RuleBase" id="RU003355"/>
    </source>
</evidence>
<dbReference type="GO" id="GO:0004252">
    <property type="term" value="F:serine-type endopeptidase activity"/>
    <property type="evidence" value="ECO:0007669"/>
    <property type="project" value="UniProtKB-UniRule"/>
</dbReference>
<dbReference type="EMBL" id="CP003382">
    <property type="protein sequence ID" value="AFZ69148.1"/>
    <property type="molecule type" value="Genomic_DNA"/>
</dbReference>
<dbReference type="PANTHER" id="PTHR43806:SF11">
    <property type="entry name" value="CEREVISIN-RELATED"/>
    <property type="match status" value="1"/>
</dbReference>
<keyword evidence="3 5" id="KW-0378">Hydrolase</keyword>
<dbReference type="GO" id="GO:0005615">
    <property type="term" value="C:extracellular space"/>
    <property type="evidence" value="ECO:0007669"/>
    <property type="project" value="TreeGrafter"/>
</dbReference>
<dbReference type="InterPro" id="IPR023827">
    <property type="entry name" value="Peptidase_S8_Asp-AS"/>
</dbReference>
<keyword evidence="7" id="KW-0732">Signal</keyword>
<dbReference type="GO" id="GO:0006508">
    <property type="term" value="P:proteolysis"/>
    <property type="evidence" value="ECO:0007669"/>
    <property type="project" value="UniProtKB-KW"/>
</dbReference>
<dbReference type="PATRIC" id="fig|937777.3.peg.3732"/>
<name>L0A5J5_DEIPD</name>
<dbReference type="CDD" id="cd04077">
    <property type="entry name" value="Peptidases_S8_PCSK9_ProteinaseK_like"/>
    <property type="match status" value="1"/>
</dbReference>
<feature type="chain" id="PRO_5003939605" evidence="7">
    <location>
        <begin position="21"/>
        <end position="412"/>
    </location>
</feature>
<feature type="domain" description="Inhibitor I9" evidence="9">
    <location>
        <begin position="47"/>
        <end position="122"/>
    </location>
</feature>
<dbReference type="FunFam" id="3.40.50.200:FF:000014">
    <property type="entry name" value="Proteinase K"/>
    <property type="match status" value="1"/>
</dbReference>
<dbReference type="InterPro" id="IPR000209">
    <property type="entry name" value="Peptidase_S8/S53_dom"/>
</dbReference>
<dbReference type="PANTHER" id="PTHR43806">
    <property type="entry name" value="PEPTIDASE S8"/>
    <property type="match status" value="1"/>
</dbReference>
<organism evidence="10 11">
    <name type="scientific">Deinococcus peraridilitoris (strain DSM 19664 / LMG 22246 / CIP 109416 / KR-200)</name>
    <dbReference type="NCBI Taxonomy" id="937777"/>
    <lineage>
        <taxon>Bacteria</taxon>
        <taxon>Thermotogati</taxon>
        <taxon>Deinococcota</taxon>
        <taxon>Deinococci</taxon>
        <taxon>Deinococcales</taxon>
        <taxon>Deinococcaceae</taxon>
        <taxon>Deinococcus</taxon>
    </lineage>
</organism>
<keyword evidence="2 5" id="KW-0645">Protease</keyword>
<dbReference type="AlphaFoldDB" id="L0A5J5"/>
<dbReference type="InterPro" id="IPR015500">
    <property type="entry name" value="Peptidase_S8_subtilisin-rel"/>
</dbReference>
<dbReference type="InterPro" id="IPR022398">
    <property type="entry name" value="Peptidase_S8_His-AS"/>
</dbReference>
<keyword evidence="11" id="KW-1185">Reference proteome</keyword>
<dbReference type="HOGENOM" id="CLU_011263_1_7_0"/>
<evidence type="ECO:0000259" key="8">
    <source>
        <dbReference type="Pfam" id="PF00082"/>
    </source>
</evidence>
<dbReference type="InterPro" id="IPR010259">
    <property type="entry name" value="S8pro/Inhibitor_I9"/>
</dbReference>
<dbReference type="PRINTS" id="PR00723">
    <property type="entry name" value="SUBTILISIN"/>
</dbReference>
<dbReference type="PROSITE" id="PS00137">
    <property type="entry name" value="SUBTILASE_HIS"/>
    <property type="match status" value="1"/>
</dbReference>
<keyword evidence="4 5" id="KW-0720">Serine protease</keyword>
<dbReference type="Proteomes" id="UP000010467">
    <property type="component" value="Chromosome"/>
</dbReference>
<dbReference type="InterPro" id="IPR034193">
    <property type="entry name" value="PCSK9_ProteinaseK-like"/>
</dbReference>
<evidence type="ECO:0000256" key="7">
    <source>
        <dbReference type="SAM" id="SignalP"/>
    </source>
</evidence>
<feature type="active site" description="Charge relay system" evidence="5">
    <location>
        <position position="358"/>
    </location>
</feature>
<evidence type="ECO:0000256" key="4">
    <source>
        <dbReference type="ARBA" id="ARBA00022825"/>
    </source>
</evidence>
<evidence type="ECO:0000256" key="1">
    <source>
        <dbReference type="ARBA" id="ARBA00011073"/>
    </source>
</evidence>
<dbReference type="PROSITE" id="PS51892">
    <property type="entry name" value="SUBTILASE"/>
    <property type="match status" value="1"/>
</dbReference>
<comment type="similarity">
    <text evidence="1 5 6">Belongs to the peptidase S8 family.</text>
</comment>
<proteinExistence type="inferred from homology"/>
<dbReference type="InterPro" id="IPR036852">
    <property type="entry name" value="Peptidase_S8/S53_dom_sf"/>
</dbReference>
<dbReference type="PROSITE" id="PS51257">
    <property type="entry name" value="PROKAR_LIPOPROTEIN"/>
    <property type="match status" value="1"/>
</dbReference>
<feature type="signal peptide" evidence="7">
    <location>
        <begin position="1"/>
        <end position="20"/>
    </location>
</feature>
<evidence type="ECO:0000313" key="10">
    <source>
        <dbReference type="EMBL" id="AFZ69148.1"/>
    </source>
</evidence>
<evidence type="ECO:0000313" key="11">
    <source>
        <dbReference type="Proteomes" id="UP000010467"/>
    </source>
</evidence>
<dbReference type="SUPFAM" id="SSF52743">
    <property type="entry name" value="Subtilisin-like"/>
    <property type="match status" value="1"/>
</dbReference>
<dbReference type="Gene3D" id="3.30.70.80">
    <property type="entry name" value="Peptidase S8 propeptide/proteinase inhibitor I9"/>
    <property type="match status" value="1"/>
</dbReference>
<reference evidence="11" key="1">
    <citation type="submission" date="2012-03" db="EMBL/GenBank/DDBJ databases">
        <title>Complete sequence of chromosome of Deinococcus peraridilitoris DSM 19664.</title>
        <authorList>
            <person name="Lucas S."/>
            <person name="Copeland A."/>
            <person name="Lapidus A."/>
            <person name="Glavina del Rio T."/>
            <person name="Dalin E."/>
            <person name="Tice H."/>
            <person name="Bruce D."/>
            <person name="Goodwin L."/>
            <person name="Pitluck S."/>
            <person name="Peters L."/>
            <person name="Mikhailova N."/>
            <person name="Lu M."/>
            <person name="Kyrpides N."/>
            <person name="Mavromatis K."/>
            <person name="Ivanova N."/>
            <person name="Brettin T."/>
            <person name="Detter J.C."/>
            <person name="Han C."/>
            <person name="Larimer F."/>
            <person name="Land M."/>
            <person name="Hauser L."/>
            <person name="Markowitz V."/>
            <person name="Cheng J.-F."/>
            <person name="Hugenholtz P."/>
            <person name="Woyke T."/>
            <person name="Wu D."/>
            <person name="Pukall R."/>
            <person name="Steenblock K."/>
            <person name="Brambilla E."/>
            <person name="Klenk H.-P."/>
            <person name="Eisen J.A."/>
        </authorList>
    </citation>
    <scope>NUCLEOTIDE SEQUENCE [LARGE SCALE GENOMIC DNA]</scope>
    <source>
        <strain evidence="11">DSM 19664 / LMG 22246 / CIP 109416 / KR-200</strain>
    </source>
</reference>
<accession>L0A5J5</accession>
<dbReference type="RefSeq" id="WP_015237444.1">
    <property type="nucleotide sequence ID" value="NC_019793.1"/>
</dbReference>
<dbReference type="InterPro" id="IPR023828">
    <property type="entry name" value="Peptidase_S8_Ser-AS"/>
</dbReference>
<protein>
    <submittedName>
        <fullName evidence="10">Subtilisin-like serine protease</fullName>
    </submittedName>
</protein>
<evidence type="ECO:0000259" key="9">
    <source>
        <dbReference type="Pfam" id="PF05922"/>
    </source>
</evidence>
<feature type="domain" description="Peptidase S8/S53" evidence="8">
    <location>
        <begin position="164"/>
        <end position="396"/>
    </location>
</feature>
<feature type="active site" description="Charge relay system" evidence="5">
    <location>
        <position position="173"/>
    </location>
</feature>
<dbReference type="Pfam" id="PF05922">
    <property type="entry name" value="Inhibitor_I9"/>
    <property type="match status" value="1"/>
</dbReference>
<dbReference type="SUPFAM" id="SSF54897">
    <property type="entry name" value="Protease propeptides/inhibitors"/>
    <property type="match status" value="1"/>
</dbReference>
<sequence>MQFPKFALSIGLALTLAACGTTPTPHSTQADAGLAPLYADGETIPGQYIVALKDGSLVSGGVSAQTTASLLGALGLSSADAQVRHVYSAAFQGFAAQLKGEALEKLRRDARVAYIEQDQVMRVVPQGEGGIGTQATQSNATWGLDRIDQRNMPLNGTYVYNRTGSGVTAYVVDTGIRTTHTQFGGRARAGYTAINDGRGSSDCNGHGTHVAGTVGGSTHGVAKSVSLVAVRVLDCNGSGATSGIIAGLDWIRTNRRGASVANMSLGGGASSSLDTATNNLWNSGVTVVVAAGNENQNACNVSPARASGVITVASSTSSDARSSFSNYGSCVELFAPGSSITSTWHTSDTATNTISGTSMASPHVAGAAALYLSGNTGASPSTVRSTIINQSTANVLSGVNGSPNRLLYTPGL</sequence>
<dbReference type="KEGG" id="dpd:Deipe_3722"/>
<dbReference type="PROSITE" id="PS00138">
    <property type="entry name" value="SUBTILASE_SER"/>
    <property type="match status" value="1"/>
</dbReference>